<sequence length="1391" mass="160335">MWQLAHLGSNPSLEVIGLVRYMSNHGAYLIVLTWFNYHSLIHTCGVEEKKILHIPYGISIPKSSKDFKSIEILSKYKDTDFVLLSIISNHPNEDYNRLILNLKSIITKIPNFYLLIIVQESLTISSNLSQAVKSVQLEDKVTWTNKSMSANELDALYKRANAYISLLDKTILTFVTLLNAMSYGLPIISTPNIFSHEILNDNKGLIVSFDDDKVITESIIAFLTNQTRMKMFSKNGRESVKKWTWNNIAKQYTILFKNVKTNTLTDDPYKKQISFISYEMAVYWNNTGAMNFDRQDVFLSLAEDKAQPDFEVSSNMWQLAHLGFNPSLEVIGLVRYMSNHGAHLIVLTWFDYHSLIHTCGVEEKKILYIPYGISIRKSSKDFKLVEILSKYKDTDFVLLSIVSNHPNEDCNRLIRNLKSIISKISNFYLLIIVQESLTINSNLSQTVKNIQLENRVTWTNKSMSTNELHTLYKRANAYISLLDKTILTFVALLNAMSYGLPIISTPNIFSDEILNDDKGLIVSFDDDKIITESIIAFLTNKTRMKMFSKNGRESVKNWTWNNIAKQYTPLFNNSLKHRLTDDPYKTEMYWNNTGTMSFDRQDVFLSLAKDKAQPDFEVPSNMWQLAHLGCKLSLNVKVYYILHSSLPNPSLEVIGLVRYMSNHGEYLIVLTWFDYHSLIHTCGVEEKKILHIPYGISIPKSSKEFKSVEILSKYKDTDFVLLSIITNYPNEDYNRLILNLKSIISKIPNFYLLIIVQESLTINSNLSQTVKNIQLKNRVTWTNKSMSTNELHTLYRRANAYISLLDKTILTFVTLLNAMSYGLPIISTPNIFSHEILNDNKGLIVSFNDNKVTTESIIIFLTNQTRMKMFSKNGHEPVKNWTWNNIAKQYTLLFNNSLKHTLIDDPYKTEMYWNNTGTMSFDGQNVFLSLAKDKAQPENINLEILRSNNEIKISFSKINKFTNAFGLISSTIEEDNRTSKWFIPGPDIFSHSCEGQRLSISGMEHNAFILPENILQCPKEKSRKIQLIMDGRFFDRSSFASVNRKMFLSLITCKDLLVTIRPIDRTVHPHETALETLLVYSFFLRKSILFSKNKTIIFRNNWPPNLEGVSKNEILVHQQPWEFHAIPVHWLQYFQNKIDELWVPSEYGKSSYIANGIDKNKIHVFPHGVFVEKFNLTLSPFPLNTKKTFKFLSIGTTLPRKGFDVLLQAYNARFSSKNDVTLIIHSTIKDLMKKIKKTRLSPEIITLGYPINDIDMIRLFKSVDVYVAPYRSEGFGLSTLEAMAAGVPPIVTKYGPSLDFCPEECAYYIDAKVTECFTDPCGKMKVFGLKTKMQAMWAEPNIQSLSQNMYRAYTNRIELKNKSKICRKHAEYYTWDKIADKMVKRLSQITH</sequence>
<dbReference type="PANTHER" id="PTHR46656:SF3">
    <property type="entry name" value="PUTATIVE-RELATED"/>
    <property type="match status" value="1"/>
</dbReference>
<evidence type="ECO:0000313" key="4">
    <source>
        <dbReference type="Proteomes" id="UP000663860"/>
    </source>
</evidence>
<dbReference type="InterPro" id="IPR001296">
    <property type="entry name" value="Glyco_trans_1"/>
</dbReference>
<dbReference type="PANTHER" id="PTHR46656">
    <property type="entry name" value="PUTATIVE-RELATED"/>
    <property type="match status" value="1"/>
</dbReference>
<dbReference type="Proteomes" id="UP000663860">
    <property type="component" value="Unassembled WGS sequence"/>
</dbReference>
<dbReference type="CDD" id="cd03801">
    <property type="entry name" value="GT4_PimA-like"/>
    <property type="match status" value="2"/>
</dbReference>
<dbReference type="GO" id="GO:0016757">
    <property type="term" value="F:glycosyltransferase activity"/>
    <property type="evidence" value="ECO:0007669"/>
    <property type="project" value="UniProtKB-KW"/>
</dbReference>
<dbReference type="EMBL" id="CAJNOE010000044">
    <property type="protein sequence ID" value="CAF0802461.1"/>
    <property type="molecule type" value="Genomic_DNA"/>
</dbReference>
<reference evidence="3" key="1">
    <citation type="submission" date="2021-02" db="EMBL/GenBank/DDBJ databases">
        <authorList>
            <person name="Nowell W R."/>
        </authorList>
    </citation>
    <scope>NUCLEOTIDE SEQUENCE</scope>
</reference>
<keyword evidence="1" id="KW-0808">Transferase</keyword>
<organism evidence="3 4">
    <name type="scientific">Adineta steineri</name>
    <dbReference type="NCBI Taxonomy" id="433720"/>
    <lineage>
        <taxon>Eukaryota</taxon>
        <taxon>Metazoa</taxon>
        <taxon>Spiralia</taxon>
        <taxon>Gnathifera</taxon>
        <taxon>Rotifera</taxon>
        <taxon>Eurotatoria</taxon>
        <taxon>Bdelloidea</taxon>
        <taxon>Adinetida</taxon>
        <taxon>Adinetidae</taxon>
        <taxon>Adineta</taxon>
    </lineage>
</organism>
<feature type="domain" description="Glycosyl transferase family 1" evidence="2">
    <location>
        <begin position="715"/>
        <end position="875"/>
    </location>
</feature>
<keyword evidence="1" id="KW-0328">Glycosyltransferase</keyword>
<name>A0A813SLU1_9BILA</name>
<protein>
    <recommendedName>
        <fullName evidence="2">Glycosyl transferase family 1 domain-containing protein</fullName>
    </recommendedName>
</protein>
<comment type="caution">
    <text evidence="3">The sequence shown here is derived from an EMBL/GenBank/DDBJ whole genome shotgun (WGS) entry which is preliminary data.</text>
</comment>
<proteinExistence type="predicted"/>
<evidence type="ECO:0000313" key="3">
    <source>
        <dbReference type="EMBL" id="CAF0802461.1"/>
    </source>
</evidence>
<evidence type="ECO:0000259" key="2">
    <source>
        <dbReference type="Pfam" id="PF00534"/>
    </source>
</evidence>
<feature type="domain" description="Glycosyl transferase family 1" evidence="2">
    <location>
        <begin position="77"/>
        <end position="238"/>
    </location>
</feature>
<feature type="domain" description="Glycosyl transferase family 1" evidence="2">
    <location>
        <begin position="392"/>
        <end position="553"/>
    </location>
</feature>
<dbReference type="Pfam" id="PF00534">
    <property type="entry name" value="Glycos_transf_1"/>
    <property type="match status" value="4"/>
</dbReference>
<dbReference type="Gene3D" id="3.40.50.2000">
    <property type="entry name" value="Glycogen Phosphorylase B"/>
    <property type="match status" value="4"/>
</dbReference>
<accession>A0A813SLU1</accession>
<feature type="domain" description="Glycosyl transferase family 1" evidence="2">
    <location>
        <begin position="1185"/>
        <end position="1298"/>
    </location>
</feature>
<evidence type="ECO:0000256" key="1">
    <source>
        <dbReference type="ARBA" id="ARBA00022676"/>
    </source>
</evidence>
<gene>
    <name evidence="3" type="ORF">IZO911_LOCUS7008</name>
</gene>
<dbReference type="SUPFAM" id="SSF53756">
    <property type="entry name" value="UDP-Glycosyltransferase/glycogen phosphorylase"/>
    <property type="match status" value="4"/>
</dbReference>